<dbReference type="InterPro" id="IPR039661">
    <property type="entry name" value="ELP3"/>
</dbReference>
<reference evidence="9" key="1">
    <citation type="submission" date="2016-08" db="EMBL/GenBank/DDBJ databases">
        <title>Complete genome sequence of the organohalide-respiring Epsilonproteobacterium Sulfurospirillum halorespirans.</title>
        <authorList>
            <person name="Goris T."/>
            <person name="Zimmermann J."/>
            <person name="Schenz B."/>
            <person name="Lemos M."/>
            <person name="Hackermueller J."/>
            <person name="Diekert G."/>
        </authorList>
    </citation>
    <scope>NUCLEOTIDE SEQUENCE [LARGE SCALE GENOMIC DNA]</scope>
    <source>
        <strain>DSM 13726</strain>
        <strain evidence="9">PCE-M2</strain>
    </source>
</reference>
<dbReference type="EMBL" id="CP017111">
    <property type="protein sequence ID" value="AOO64102.1"/>
    <property type="molecule type" value="Genomic_DNA"/>
</dbReference>
<dbReference type="GO" id="GO:0051539">
    <property type="term" value="F:4 iron, 4 sulfur cluster binding"/>
    <property type="evidence" value="ECO:0007669"/>
    <property type="project" value="UniProtKB-KW"/>
</dbReference>
<dbReference type="GO" id="GO:0046872">
    <property type="term" value="F:metal ion binding"/>
    <property type="evidence" value="ECO:0007669"/>
    <property type="project" value="UniProtKB-KW"/>
</dbReference>
<evidence type="ECO:0000256" key="1">
    <source>
        <dbReference type="ARBA" id="ARBA00001966"/>
    </source>
</evidence>
<dbReference type="InterPro" id="IPR058240">
    <property type="entry name" value="rSAM_sf"/>
</dbReference>
<feature type="domain" description="Radical SAM core" evidence="7">
    <location>
        <begin position="14"/>
        <end position="256"/>
    </location>
</feature>
<comment type="cofactor">
    <cofactor evidence="1">
        <name>[4Fe-4S] cluster</name>
        <dbReference type="ChEBI" id="CHEBI:49883"/>
    </cofactor>
</comment>
<dbReference type="NCBIfam" id="TIGR01212">
    <property type="entry name" value="TIGR01212 family radical SAM protein"/>
    <property type="match status" value="1"/>
</dbReference>
<dbReference type="InterPro" id="IPR007197">
    <property type="entry name" value="rSAM"/>
</dbReference>
<evidence type="ECO:0000259" key="7">
    <source>
        <dbReference type="PROSITE" id="PS51918"/>
    </source>
</evidence>
<gene>
    <name evidence="8" type="ORF">SHALO_0305</name>
</gene>
<evidence type="ECO:0000256" key="6">
    <source>
        <dbReference type="ARBA" id="ARBA00023014"/>
    </source>
</evidence>
<organism evidence="8 9">
    <name type="scientific">Sulfurospirillum halorespirans DSM 13726</name>
    <dbReference type="NCBI Taxonomy" id="1193502"/>
    <lineage>
        <taxon>Bacteria</taxon>
        <taxon>Pseudomonadati</taxon>
        <taxon>Campylobacterota</taxon>
        <taxon>Epsilonproteobacteria</taxon>
        <taxon>Campylobacterales</taxon>
        <taxon>Sulfurospirillaceae</taxon>
        <taxon>Sulfurospirillum</taxon>
    </lineage>
</organism>
<keyword evidence="4" id="KW-0479">Metal-binding</keyword>
<evidence type="ECO:0000256" key="5">
    <source>
        <dbReference type="ARBA" id="ARBA00023004"/>
    </source>
</evidence>
<dbReference type="InterPro" id="IPR006638">
    <property type="entry name" value="Elp3/MiaA/NifB-like_rSAM"/>
</dbReference>
<evidence type="ECO:0000313" key="9">
    <source>
        <dbReference type="Proteomes" id="UP000094609"/>
    </source>
</evidence>
<name>A0A1D7TGF9_9BACT</name>
<evidence type="ECO:0000313" key="8">
    <source>
        <dbReference type="EMBL" id="AOO64102.1"/>
    </source>
</evidence>
<dbReference type="Pfam" id="PF04055">
    <property type="entry name" value="Radical_SAM"/>
    <property type="match status" value="1"/>
</dbReference>
<dbReference type="SFLD" id="SFLDG01091">
    <property type="entry name" value="uncharacterized_CHP01210-like"/>
    <property type="match status" value="1"/>
</dbReference>
<dbReference type="GO" id="GO:0016645">
    <property type="term" value="F:oxidoreductase activity, acting on the CH-NH group of donors"/>
    <property type="evidence" value="ECO:0007669"/>
    <property type="project" value="InterPro"/>
</dbReference>
<dbReference type="SFLD" id="SFLDS00029">
    <property type="entry name" value="Radical_SAM"/>
    <property type="match status" value="1"/>
</dbReference>
<keyword evidence="5" id="KW-0408">Iron</keyword>
<dbReference type="Gene3D" id="3.40.50.150">
    <property type="entry name" value="Vaccinia Virus protein VP39"/>
    <property type="match status" value="1"/>
</dbReference>
<dbReference type="InterPro" id="IPR029063">
    <property type="entry name" value="SAM-dependent_MTases_sf"/>
</dbReference>
<dbReference type="AlphaFoldDB" id="A0A1D7TGF9"/>
<dbReference type="PANTHER" id="PTHR11135:SF1">
    <property type="entry name" value="PROTEIN YHCC"/>
    <property type="match status" value="1"/>
</dbReference>
<proteinExistence type="predicted"/>
<dbReference type="PATRIC" id="fig|1193502.14.peg.310"/>
<keyword evidence="9" id="KW-1185">Reference proteome</keyword>
<dbReference type="CDD" id="cd01335">
    <property type="entry name" value="Radical_SAM"/>
    <property type="match status" value="1"/>
</dbReference>
<evidence type="ECO:0000256" key="3">
    <source>
        <dbReference type="ARBA" id="ARBA00022691"/>
    </source>
</evidence>
<sequence length="562" mass="63034">MLPYLSHKAFMRSHYGEALFSIPVNLEFGCPNREKDGSGGCSFCPEHGARAAQIADAKSVEEQIEKALLFAKRRYKASSFALYIQAYTGTFASLVTQKEAYGKLLSLYPFRALHVGTRPDCLSESTLEYLRELNQKIDVVVELGVQTLHDASLAHMNRGHDAACSLDAIRRLHVKGLKVYAHLIIGLPNENLEMWKQSLKGLVDAGIDGIKFHNLHIIENTDLAREFSQSPFALLSEYEYAEALIELLRYVPSTIPILRLATDTPAHELIAPKWHMAKGQFGEYVAQTMRYRGIKQGDLVESKREESYEIPQKIDLKDGSSTLWSETYHDYYHPKAGAYIQAKELFIEKSDLKARLEKGDVNLLEIGFGMGYTTFKALELAQTLAKNRLHVNAIDQDRMLLKTASAIVPNTLHVKMLNALFTCKTYEDDFARIDFHTIEARYGVTLLSETFDVIFLDPFIESNNASLVTLEFSQNLRKLLKPNGVLVTSTALHVSQIGLTLAGFDVSVANDENSDIKGVVAKHSTASKSLHVKEPYSDPYGVWSDKMIESEHQKVFTCKGKS</sequence>
<evidence type="ECO:0000256" key="2">
    <source>
        <dbReference type="ARBA" id="ARBA00022485"/>
    </source>
</evidence>
<dbReference type="SUPFAM" id="SSF102114">
    <property type="entry name" value="Radical SAM enzymes"/>
    <property type="match status" value="1"/>
</dbReference>
<dbReference type="STRING" id="1193502.SHALO_0305"/>
<dbReference type="SUPFAM" id="SSF53335">
    <property type="entry name" value="S-adenosyl-L-methionine-dependent methyltransferases"/>
    <property type="match status" value="1"/>
</dbReference>
<accession>A0A1D7TGF9</accession>
<evidence type="ECO:0000256" key="4">
    <source>
        <dbReference type="ARBA" id="ARBA00022723"/>
    </source>
</evidence>
<dbReference type="Proteomes" id="UP000094609">
    <property type="component" value="Chromosome"/>
</dbReference>
<dbReference type="InterPro" id="IPR032432">
    <property type="entry name" value="Radical_SAM_C"/>
</dbReference>
<dbReference type="CDD" id="cd02440">
    <property type="entry name" value="AdoMet_MTases"/>
    <property type="match status" value="1"/>
</dbReference>
<dbReference type="SFLD" id="SFLDG01082">
    <property type="entry name" value="B12-binding_domain_containing"/>
    <property type="match status" value="1"/>
</dbReference>
<dbReference type="KEGG" id="shal:SHALO_0305"/>
<dbReference type="SFLD" id="SFLDG01086">
    <property type="entry name" value="elongater_protein-like"/>
    <property type="match status" value="1"/>
</dbReference>
<dbReference type="Pfam" id="PF05430">
    <property type="entry name" value="Methyltransf_30"/>
    <property type="match status" value="1"/>
</dbReference>
<dbReference type="SMART" id="SM00729">
    <property type="entry name" value="Elp3"/>
    <property type="match status" value="1"/>
</dbReference>
<keyword evidence="6" id="KW-0411">Iron-sulfur</keyword>
<keyword evidence="3" id="KW-0949">S-adenosyl-L-methionine</keyword>
<dbReference type="PANTHER" id="PTHR11135">
    <property type="entry name" value="HISTONE ACETYLTRANSFERASE-RELATED"/>
    <property type="match status" value="1"/>
</dbReference>
<dbReference type="Pfam" id="PF16199">
    <property type="entry name" value="Radical_SAM_C"/>
    <property type="match status" value="1"/>
</dbReference>
<dbReference type="InterPro" id="IPR023404">
    <property type="entry name" value="rSAM_horseshoe"/>
</dbReference>
<dbReference type="InterPro" id="IPR005911">
    <property type="entry name" value="YhcC-like"/>
</dbReference>
<dbReference type="Gene3D" id="3.80.30.20">
    <property type="entry name" value="tm_1862 like domain"/>
    <property type="match status" value="1"/>
</dbReference>
<protein>
    <submittedName>
        <fullName evidence="8">Radical SAM protein</fullName>
    </submittedName>
</protein>
<dbReference type="PROSITE" id="PS51918">
    <property type="entry name" value="RADICAL_SAM"/>
    <property type="match status" value="1"/>
</dbReference>
<dbReference type="InterPro" id="IPR008471">
    <property type="entry name" value="MnmC-like_methylTransf"/>
</dbReference>
<keyword evidence="2" id="KW-0004">4Fe-4S</keyword>